<evidence type="ECO:0000313" key="3">
    <source>
        <dbReference type="Proteomes" id="UP000002198"/>
    </source>
</evidence>
<dbReference type="CDD" id="cd00757">
    <property type="entry name" value="ThiF_MoeB_HesA_family"/>
    <property type="match status" value="1"/>
</dbReference>
<dbReference type="STRING" id="257309.DIP0034"/>
<dbReference type="SUPFAM" id="SSF69572">
    <property type="entry name" value="Activating enzymes of the ubiquitin-like proteins"/>
    <property type="match status" value="1"/>
</dbReference>
<dbReference type="EMBL" id="BX248354">
    <property type="protein sequence ID" value="CAE48547.1"/>
    <property type="molecule type" value="Genomic_DNA"/>
</dbReference>
<dbReference type="KEGG" id="cdi:DIP0034"/>
<dbReference type="PANTHER" id="PTHR10953:SF102">
    <property type="entry name" value="ADENYLYLTRANSFERASE AND SULFURTRANSFERASE MOCS3"/>
    <property type="match status" value="1"/>
</dbReference>
<dbReference type="GO" id="GO:0008641">
    <property type="term" value="F:ubiquitin-like modifier activating enzyme activity"/>
    <property type="evidence" value="ECO:0007669"/>
    <property type="project" value="InterPro"/>
</dbReference>
<dbReference type="NCBIfam" id="NF004111">
    <property type="entry name" value="PRK05600.1"/>
    <property type="match status" value="1"/>
</dbReference>
<dbReference type="GO" id="GO:0016779">
    <property type="term" value="F:nucleotidyltransferase activity"/>
    <property type="evidence" value="ECO:0007669"/>
    <property type="project" value="UniProtKB-KW"/>
</dbReference>
<dbReference type="HOGENOM" id="CLU_013325_1_0_11"/>
<dbReference type="PANTHER" id="PTHR10953">
    <property type="entry name" value="UBIQUITIN-ACTIVATING ENZYME E1"/>
    <property type="match status" value="1"/>
</dbReference>
<organism evidence="2 3">
    <name type="scientific">Corynebacterium diphtheriae (strain ATCC 700971 / NCTC 13129 / Biotype gravis)</name>
    <dbReference type="NCBI Taxonomy" id="257309"/>
    <lineage>
        <taxon>Bacteria</taxon>
        <taxon>Bacillati</taxon>
        <taxon>Actinomycetota</taxon>
        <taxon>Actinomycetes</taxon>
        <taxon>Mycobacteriales</taxon>
        <taxon>Corynebacteriaceae</taxon>
        <taxon>Corynebacterium</taxon>
    </lineage>
</organism>
<dbReference type="GO" id="GO:0004792">
    <property type="term" value="F:thiosulfate-cyanide sulfurtransferase activity"/>
    <property type="evidence" value="ECO:0007669"/>
    <property type="project" value="TreeGrafter"/>
</dbReference>
<dbReference type="Gene3D" id="3.40.250.10">
    <property type="entry name" value="Rhodanese-like domain"/>
    <property type="match status" value="1"/>
</dbReference>
<feature type="domain" description="THIF-type NAD/FAD binding fold" evidence="1">
    <location>
        <begin position="12"/>
        <end position="235"/>
    </location>
</feature>
<sequence length="337" mass="36323">MMLDELERQRVARQLRLPGFGIEQQERLNNGRVLVIGAGGLGSPALQSLAAAGVGSIRLVDNDTVDVSNIQRQILFGVGDVGRSKVHVAAERLRAIQPGIRIDARTERLTAHNAHELAEGCDVILDGSDTFATKFLCGDLAEITGIPLVWGSVLQFEGHMGVFTREVGLRDLFPEAPTQGLNCADAGVLGATTAVIANLMATETIKILAGIGTVQPGAVTTYNALTSTFRTYTVGRDPLRSAARTLYTWTLPNEYELIDVREPHEIEHTPSGAHITLPQSMWNDTTAIQHALDNITTDNVVVVCASGIRSAAFIEQFAHLNPHLTFHNVPSGINELP</sequence>
<dbReference type="InterPro" id="IPR036873">
    <property type="entry name" value="Rhodanese-like_dom_sf"/>
</dbReference>
<name>Q6NKI5_CORDI</name>
<dbReference type="GO" id="GO:0008146">
    <property type="term" value="F:sulfotransferase activity"/>
    <property type="evidence" value="ECO:0007669"/>
    <property type="project" value="TreeGrafter"/>
</dbReference>
<dbReference type="InterPro" id="IPR000594">
    <property type="entry name" value="ThiF_NAD_FAD-bd"/>
</dbReference>
<protein>
    <submittedName>
        <fullName evidence="2">Adenylyltransferase</fullName>
    </submittedName>
</protein>
<accession>Q6NKI5</accession>
<dbReference type="GO" id="GO:0005829">
    <property type="term" value="C:cytosol"/>
    <property type="evidence" value="ECO:0007669"/>
    <property type="project" value="TreeGrafter"/>
</dbReference>
<dbReference type="CDD" id="cd00158">
    <property type="entry name" value="RHOD"/>
    <property type="match status" value="1"/>
</dbReference>
<keyword evidence="2" id="KW-0548">Nucleotidyltransferase</keyword>
<gene>
    <name evidence="2" type="ordered locus">DIP0034</name>
</gene>
<proteinExistence type="predicted"/>
<dbReference type="InterPro" id="IPR045886">
    <property type="entry name" value="ThiF/MoeB/HesA"/>
</dbReference>
<keyword evidence="2" id="KW-0808">Transferase</keyword>
<evidence type="ECO:0000313" key="2">
    <source>
        <dbReference type="EMBL" id="CAE48547.1"/>
    </source>
</evidence>
<dbReference type="AlphaFoldDB" id="Q6NKI5"/>
<dbReference type="Pfam" id="PF00899">
    <property type="entry name" value="ThiF"/>
    <property type="match status" value="1"/>
</dbReference>
<dbReference type="InterPro" id="IPR035985">
    <property type="entry name" value="Ubiquitin-activating_enz"/>
</dbReference>
<evidence type="ECO:0000259" key="1">
    <source>
        <dbReference type="Pfam" id="PF00899"/>
    </source>
</evidence>
<dbReference type="Proteomes" id="UP000002198">
    <property type="component" value="Chromosome"/>
</dbReference>
<keyword evidence="3" id="KW-1185">Reference proteome</keyword>
<reference evidence="2 3" key="1">
    <citation type="journal article" date="2003" name="Nucleic Acids Res.">
        <title>The complete genome sequence and analysis of Corynebacterium diphtheriae NCTC13129.</title>
        <authorList>
            <person name="Cerdeno-Tarraga A.M."/>
            <person name="Efstratiou A."/>
            <person name="Dover L.G."/>
            <person name="Holden M.T.G."/>
            <person name="Pallen M."/>
            <person name="Bentley S.D."/>
            <person name="Besra G.S."/>
            <person name="Churcher C."/>
            <person name="James K.D."/>
            <person name="De Zoysa A."/>
            <person name="Chillingworth T."/>
            <person name="Cronin A."/>
            <person name="Dowd L."/>
            <person name="Feltwell T."/>
            <person name="Hamlin N."/>
            <person name="Holroyd S."/>
            <person name="Jagels K."/>
            <person name="Moule S."/>
            <person name="Quail M.A."/>
            <person name="Rabbinowitsch E."/>
            <person name="Rutherford K."/>
            <person name="Thomson N.R."/>
            <person name="Unwin L."/>
            <person name="Whitehead S."/>
            <person name="Barrell B.G.Parkhill.J."/>
        </authorList>
    </citation>
    <scope>NUCLEOTIDE SEQUENCE [LARGE SCALE GENOMIC DNA]</scope>
    <source>
        <strain evidence="3">ATCC 700971 / NCTC 13129 / Biotype gravis</strain>
    </source>
</reference>
<dbReference type="Gene3D" id="3.40.50.720">
    <property type="entry name" value="NAD(P)-binding Rossmann-like Domain"/>
    <property type="match status" value="1"/>
</dbReference>